<dbReference type="InterPro" id="IPR029058">
    <property type="entry name" value="AB_hydrolase_fold"/>
</dbReference>
<dbReference type="Proteomes" id="UP000248330">
    <property type="component" value="Unassembled WGS sequence"/>
</dbReference>
<protein>
    <submittedName>
        <fullName evidence="2">Alpha-beta hydrolase superfamily lysophospholipase</fullName>
    </submittedName>
</protein>
<dbReference type="Pfam" id="PF12146">
    <property type="entry name" value="Hydrolase_4"/>
    <property type="match status" value="1"/>
</dbReference>
<dbReference type="EMBL" id="QICN01000011">
    <property type="protein sequence ID" value="PXV64886.1"/>
    <property type="molecule type" value="Genomic_DNA"/>
</dbReference>
<dbReference type="Gene3D" id="3.40.50.1820">
    <property type="entry name" value="alpha/beta hydrolase"/>
    <property type="match status" value="1"/>
</dbReference>
<evidence type="ECO:0000259" key="1">
    <source>
        <dbReference type="Pfam" id="PF12146"/>
    </source>
</evidence>
<organism evidence="2 3">
    <name type="scientific">Sinimarinibacterium flocculans</name>
    <dbReference type="NCBI Taxonomy" id="985250"/>
    <lineage>
        <taxon>Bacteria</taxon>
        <taxon>Pseudomonadati</taxon>
        <taxon>Pseudomonadota</taxon>
        <taxon>Gammaproteobacteria</taxon>
        <taxon>Nevskiales</taxon>
        <taxon>Nevskiaceae</taxon>
        <taxon>Sinimarinibacterium</taxon>
    </lineage>
</organism>
<gene>
    <name evidence="2" type="ORF">C8D93_11158</name>
</gene>
<evidence type="ECO:0000313" key="2">
    <source>
        <dbReference type="EMBL" id="PXV64886.1"/>
    </source>
</evidence>
<sequence length="279" mass="30400">MQIVHGMAEHGARYARLAAALAAQGFAIYAPDLPGHGRSVREAAERGHIADRDGWRMSLSAVNAVRGEIERRHAGLPVVMIGHSRGSFLLQHYLFEHGNGLAGAVFSAGTATMGPLRAVGLALMRIEARLLGADHRSALAEALTFKDFNRRFRPARTDFDWLSRDTAEVDAYVRDPLCGFRCSAAMWIELLEAGGRLSEASRLARIPKSLPVLLLNGAADPACRFAAGAQALATLYRHAGLTDVSQHLYADGRHELFNDVCRDQVTDDLIAWLRARIPG</sequence>
<dbReference type="PANTHER" id="PTHR11614">
    <property type="entry name" value="PHOSPHOLIPASE-RELATED"/>
    <property type="match status" value="1"/>
</dbReference>
<reference evidence="2 3" key="1">
    <citation type="submission" date="2018-04" db="EMBL/GenBank/DDBJ databases">
        <title>Genomic Encyclopedia of Type Strains, Phase IV (KMG-IV): sequencing the most valuable type-strain genomes for metagenomic binning, comparative biology and taxonomic classification.</title>
        <authorList>
            <person name="Goeker M."/>
        </authorList>
    </citation>
    <scope>NUCLEOTIDE SEQUENCE [LARGE SCALE GENOMIC DNA]</scope>
    <source>
        <strain evidence="2 3">DSM 104150</strain>
    </source>
</reference>
<comment type="caution">
    <text evidence="2">The sequence shown here is derived from an EMBL/GenBank/DDBJ whole genome shotgun (WGS) entry which is preliminary data.</text>
</comment>
<dbReference type="InterPro" id="IPR051044">
    <property type="entry name" value="MAG_DAG_Lipase"/>
</dbReference>
<evidence type="ECO:0000313" key="3">
    <source>
        <dbReference type="Proteomes" id="UP000248330"/>
    </source>
</evidence>
<keyword evidence="2" id="KW-0378">Hydrolase</keyword>
<accession>A0A318E1U1</accession>
<feature type="domain" description="Serine aminopeptidase S33" evidence="1">
    <location>
        <begin position="3"/>
        <end position="259"/>
    </location>
</feature>
<dbReference type="GO" id="GO:0016787">
    <property type="term" value="F:hydrolase activity"/>
    <property type="evidence" value="ECO:0007669"/>
    <property type="project" value="UniProtKB-KW"/>
</dbReference>
<name>A0A318E1U1_9GAMM</name>
<dbReference type="InterPro" id="IPR022742">
    <property type="entry name" value="Hydrolase_4"/>
</dbReference>
<dbReference type="AlphaFoldDB" id="A0A318E1U1"/>
<dbReference type="SUPFAM" id="SSF53474">
    <property type="entry name" value="alpha/beta-Hydrolases"/>
    <property type="match status" value="1"/>
</dbReference>
<proteinExistence type="predicted"/>
<keyword evidence="3" id="KW-1185">Reference proteome</keyword>